<dbReference type="InterPro" id="IPR001424">
    <property type="entry name" value="SOD_Cu_Zn_dom"/>
</dbReference>
<dbReference type="PROSITE" id="PS51257">
    <property type="entry name" value="PROKAR_LIPOPROTEIN"/>
    <property type="match status" value="1"/>
</dbReference>
<sequence length="193" mass="20586">MRLLFIIFFTLVLASCGNGETESTRTVDMYNAEGDMVGTATLNEMPDGVQVKLKLEGLTPGFHGIHVHEYPQCKGPDFKSAGSHLNPEGNEHGLMHPEGAHLGDLPNIEADSDGLVDAELMLSGATLREGKNSILKGDGTSLVIHESQDDGVSQPAGNSGARIMCGTIKAEPKKNTETPTDPTETNEEQEEEG</sequence>
<evidence type="ECO:0000313" key="5">
    <source>
        <dbReference type="Proteomes" id="UP000037854"/>
    </source>
</evidence>
<dbReference type="Pfam" id="PF00080">
    <property type="entry name" value="Sod_Cu"/>
    <property type="match status" value="1"/>
</dbReference>
<dbReference type="EMBL" id="LGTK01000002">
    <property type="protein sequence ID" value="KPH78685.1"/>
    <property type="molecule type" value="Genomic_DNA"/>
</dbReference>
<dbReference type="CDD" id="cd00305">
    <property type="entry name" value="Cu-Zn_Superoxide_Dismutase"/>
    <property type="match status" value="1"/>
</dbReference>
<dbReference type="PANTHER" id="PTHR10003">
    <property type="entry name" value="SUPEROXIDE DISMUTASE CU-ZN -RELATED"/>
    <property type="match status" value="1"/>
</dbReference>
<dbReference type="InterPro" id="IPR024134">
    <property type="entry name" value="SOD_Cu/Zn_/chaperone"/>
</dbReference>
<comment type="caution">
    <text evidence="4">The sequence shown here is derived from an EMBL/GenBank/DDBJ whole genome shotgun (WGS) entry which is preliminary data.</text>
</comment>
<dbReference type="SUPFAM" id="SSF49329">
    <property type="entry name" value="Cu,Zn superoxide dismutase-like"/>
    <property type="match status" value="1"/>
</dbReference>
<dbReference type="Proteomes" id="UP000037854">
    <property type="component" value="Unassembled WGS sequence"/>
</dbReference>
<organism evidence="4 5">
    <name type="scientific">Oceanobacillus caeni</name>
    <dbReference type="NCBI Taxonomy" id="405946"/>
    <lineage>
        <taxon>Bacteria</taxon>
        <taxon>Bacillati</taxon>
        <taxon>Bacillota</taxon>
        <taxon>Bacilli</taxon>
        <taxon>Bacillales</taxon>
        <taxon>Bacillaceae</taxon>
        <taxon>Oceanobacillus</taxon>
    </lineage>
</organism>
<feature type="domain" description="Superoxide dismutase copper/zinc binding" evidence="3">
    <location>
        <begin position="37"/>
        <end position="168"/>
    </location>
</feature>
<evidence type="ECO:0000256" key="1">
    <source>
        <dbReference type="ARBA" id="ARBA00010457"/>
    </source>
</evidence>
<protein>
    <submittedName>
        <fullName evidence="4">Superoxide dismutase</fullName>
    </submittedName>
</protein>
<evidence type="ECO:0000313" key="4">
    <source>
        <dbReference type="EMBL" id="KPH78685.1"/>
    </source>
</evidence>
<evidence type="ECO:0000259" key="3">
    <source>
        <dbReference type="Pfam" id="PF00080"/>
    </source>
</evidence>
<keyword evidence="5" id="KW-1185">Reference proteome</keyword>
<feature type="compositionally biased region" description="Acidic residues" evidence="2">
    <location>
        <begin position="184"/>
        <end position="193"/>
    </location>
</feature>
<name>A0ABR5MN64_9BACI</name>
<evidence type="ECO:0000256" key="2">
    <source>
        <dbReference type="SAM" id="MobiDB-lite"/>
    </source>
</evidence>
<dbReference type="InterPro" id="IPR036423">
    <property type="entry name" value="SOD-like_Cu/Zn_dom_sf"/>
</dbReference>
<feature type="region of interest" description="Disordered" evidence="2">
    <location>
        <begin position="167"/>
        <end position="193"/>
    </location>
</feature>
<reference evidence="4 5" key="1">
    <citation type="submission" date="2015-07" db="EMBL/GenBank/DDBJ databases">
        <title>High-quality draft genome sequence of Oceanobacillus caeni HM6, a bacillus isolated from a human feces.</title>
        <authorList>
            <person name="Kumar J."/>
            <person name="Verma M.K."/>
            <person name="Pandey R."/>
            <person name="Bhambi M."/>
            <person name="Chauhan N."/>
        </authorList>
    </citation>
    <scope>NUCLEOTIDE SEQUENCE [LARGE SCALE GENOMIC DNA]</scope>
    <source>
        <strain evidence="4 5">HM6</strain>
    </source>
</reference>
<gene>
    <name evidence="4" type="ORF">AFL42_00815</name>
</gene>
<accession>A0ABR5MN64</accession>
<comment type="similarity">
    <text evidence="1">Belongs to the Cu-Zn superoxide dismutase family.</text>
</comment>
<proteinExistence type="inferred from homology"/>
<dbReference type="RefSeq" id="WP_047184607.1">
    <property type="nucleotide sequence ID" value="NZ_JAHHXM010000029.1"/>
</dbReference>
<dbReference type="Gene3D" id="2.60.40.200">
    <property type="entry name" value="Superoxide dismutase, copper/zinc binding domain"/>
    <property type="match status" value="1"/>
</dbReference>